<gene>
    <name evidence="3" type="ORF">PENDEC_c009G06709</name>
</gene>
<feature type="chain" id="PRO_5012709152" description="Extracellular membrane protein CFEM domain-containing protein" evidence="2">
    <location>
        <begin position="19"/>
        <end position="178"/>
    </location>
</feature>
<evidence type="ECO:0000313" key="3">
    <source>
        <dbReference type="EMBL" id="OQD74747.1"/>
    </source>
</evidence>
<evidence type="ECO:0000313" key="4">
    <source>
        <dbReference type="Proteomes" id="UP000191522"/>
    </source>
</evidence>
<dbReference type="EMBL" id="MDYL01000009">
    <property type="protein sequence ID" value="OQD74747.1"/>
    <property type="molecule type" value="Genomic_DNA"/>
</dbReference>
<comment type="caution">
    <text evidence="3">The sequence shown here is derived from an EMBL/GenBank/DDBJ whole genome shotgun (WGS) entry which is preliminary data.</text>
</comment>
<accession>A0A1V6PDB3</accession>
<evidence type="ECO:0000256" key="1">
    <source>
        <dbReference type="SAM" id="MobiDB-lite"/>
    </source>
</evidence>
<dbReference type="Proteomes" id="UP000191522">
    <property type="component" value="Unassembled WGS sequence"/>
</dbReference>
<name>A0A1V6PDB3_PENDC</name>
<evidence type="ECO:0008006" key="5">
    <source>
        <dbReference type="Google" id="ProtNLM"/>
    </source>
</evidence>
<proteinExistence type="predicted"/>
<protein>
    <recommendedName>
        <fullName evidence="5">Extracellular membrane protein CFEM domain-containing protein</fullName>
    </recommendedName>
</protein>
<feature type="compositionally biased region" description="Polar residues" evidence="1">
    <location>
        <begin position="110"/>
        <end position="125"/>
    </location>
</feature>
<dbReference type="OMA" id="WDCKCSG"/>
<feature type="region of interest" description="Disordered" evidence="1">
    <location>
        <begin position="109"/>
        <end position="160"/>
    </location>
</feature>
<dbReference type="STRING" id="69771.A0A1V6PDB3"/>
<feature type="signal peptide" evidence="2">
    <location>
        <begin position="1"/>
        <end position="18"/>
    </location>
</feature>
<evidence type="ECO:0000256" key="2">
    <source>
        <dbReference type="SAM" id="SignalP"/>
    </source>
</evidence>
<sequence length="178" mass="18234">MISKLPLLLIASASLVAAQNLEPTPSSNAVKAGLCADQHVVDTCVSAMEIGLAKCSNDNWDCKCSGRANIANCYVDCPNVSDAFSAQLQSEKDCATANAYDKGVTDVPATWTTPGPQTATVTPSDVSVPAETDRASRVQPTSTMNKAEETAKPSNGAASGKAAGSWLALLGFGLGIAL</sequence>
<dbReference type="AlphaFoldDB" id="A0A1V6PDB3"/>
<dbReference type="OrthoDB" id="2507140at2759"/>
<keyword evidence="2" id="KW-0732">Signal</keyword>
<keyword evidence="4" id="KW-1185">Reference proteome</keyword>
<reference evidence="4" key="1">
    <citation type="journal article" date="2017" name="Nat. Microbiol.">
        <title>Global analysis of biosynthetic gene clusters reveals vast potential of secondary metabolite production in Penicillium species.</title>
        <authorList>
            <person name="Nielsen J.C."/>
            <person name="Grijseels S."/>
            <person name="Prigent S."/>
            <person name="Ji B."/>
            <person name="Dainat J."/>
            <person name="Nielsen K.F."/>
            <person name="Frisvad J.C."/>
            <person name="Workman M."/>
            <person name="Nielsen J."/>
        </authorList>
    </citation>
    <scope>NUCLEOTIDE SEQUENCE [LARGE SCALE GENOMIC DNA]</scope>
    <source>
        <strain evidence="4">IBT 11843</strain>
    </source>
</reference>
<organism evidence="3 4">
    <name type="scientific">Penicillium decumbens</name>
    <dbReference type="NCBI Taxonomy" id="69771"/>
    <lineage>
        <taxon>Eukaryota</taxon>
        <taxon>Fungi</taxon>
        <taxon>Dikarya</taxon>
        <taxon>Ascomycota</taxon>
        <taxon>Pezizomycotina</taxon>
        <taxon>Eurotiomycetes</taxon>
        <taxon>Eurotiomycetidae</taxon>
        <taxon>Eurotiales</taxon>
        <taxon>Aspergillaceae</taxon>
        <taxon>Penicillium</taxon>
    </lineage>
</organism>